<dbReference type="InterPro" id="IPR027417">
    <property type="entry name" value="P-loop_NTPase"/>
</dbReference>
<feature type="domain" description="Bacterial type II secretion system protein E" evidence="4">
    <location>
        <begin position="2"/>
        <end position="271"/>
    </location>
</feature>
<comment type="similarity">
    <text evidence="1">Belongs to the GSP E family.</text>
</comment>
<dbReference type="PANTHER" id="PTHR30258">
    <property type="entry name" value="TYPE II SECRETION SYSTEM PROTEIN GSPE-RELATED"/>
    <property type="match status" value="1"/>
</dbReference>
<evidence type="ECO:0000256" key="1">
    <source>
        <dbReference type="ARBA" id="ARBA00006611"/>
    </source>
</evidence>
<reference evidence="5 6" key="1">
    <citation type="submission" date="2021-11" db="EMBL/GenBank/DDBJ databases">
        <title>Comparative genomics of bee honey and flower isolates.</title>
        <authorList>
            <person name="Bechtner J.D."/>
            <person name="Gallus M.K."/>
            <person name="Ehrmann M."/>
        </authorList>
    </citation>
    <scope>NUCLEOTIDE SEQUENCE [LARGE SCALE GENOMIC DNA]</scope>
    <source>
        <strain evidence="5 6">M161</strain>
    </source>
</reference>
<evidence type="ECO:0000259" key="4">
    <source>
        <dbReference type="Pfam" id="PF00437"/>
    </source>
</evidence>
<dbReference type="Gene3D" id="3.30.450.90">
    <property type="match status" value="1"/>
</dbReference>
<sequence>MENLFNQILKAACTRKVSDIYILPKDNYYEIKFRGPTFNEFYNSMTNKDAQQLINFCKYTANMSVSEHRRPQMGSGLQKINSENVYLRFSSVGDFRHRDSMVIRILYKSVDCKYYDKSNNPIELLKHQCLSKGIVIFAGPTGSGKTTSIYNLAKYYGKNKMVMTIEDPIEIHEEDFLQLQVNASSNMKYDDLLKVGLRNRPDIFIVGEIRDEYTAEVAIKAALSGHLVLSTVHANNHNGVIKRLLKLGINEDYLKYAINAVVYQNLISDVENKLYLLATVATNEDLFNNQKSDEHYNIEWNQKLDELLQNKRISTKIYNETIL</sequence>
<proteinExistence type="inferred from homology"/>
<keyword evidence="2" id="KW-0547">Nucleotide-binding</keyword>
<dbReference type="EMBL" id="JAJIAO010000003">
    <property type="protein sequence ID" value="MCK8624656.1"/>
    <property type="molecule type" value="Genomic_DNA"/>
</dbReference>
<evidence type="ECO:0000313" key="6">
    <source>
        <dbReference type="Proteomes" id="UP001522905"/>
    </source>
</evidence>
<protein>
    <submittedName>
        <fullName evidence="5">Flp pilus assembly complex ATPase component TadA</fullName>
    </submittedName>
</protein>
<dbReference type="SUPFAM" id="SSF52540">
    <property type="entry name" value="P-loop containing nucleoside triphosphate hydrolases"/>
    <property type="match status" value="1"/>
</dbReference>
<dbReference type="Pfam" id="PF00437">
    <property type="entry name" value="T2SSE"/>
    <property type="match status" value="1"/>
</dbReference>
<dbReference type="Proteomes" id="UP001522905">
    <property type="component" value="Unassembled WGS sequence"/>
</dbReference>
<gene>
    <name evidence="5" type="primary">tadA</name>
    <name evidence="5" type="ORF">LNP07_03920</name>
</gene>
<dbReference type="CDD" id="cd01129">
    <property type="entry name" value="PulE-GspE-like"/>
    <property type="match status" value="1"/>
</dbReference>
<keyword evidence="3" id="KW-0067">ATP-binding</keyword>
<dbReference type="NCBIfam" id="NF041000">
    <property type="entry name" value="ATPase_ComGA"/>
    <property type="match status" value="1"/>
</dbReference>
<evidence type="ECO:0000313" key="5">
    <source>
        <dbReference type="EMBL" id="MCK8624656.1"/>
    </source>
</evidence>
<dbReference type="PANTHER" id="PTHR30258:SF2">
    <property type="entry name" value="COMG OPERON PROTEIN 1"/>
    <property type="match status" value="1"/>
</dbReference>
<comment type="caution">
    <text evidence="5">The sequence shown here is derived from an EMBL/GenBank/DDBJ whole genome shotgun (WGS) entry which is preliminary data.</text>
</comment>
<organism evidence="5 6">
    <name type="scientific">Apilactobacillus xinyiensis</name>
    <dbReference type="NCBI Taxonomy" id="2841032"/>
    <lineage>
        <taxon>Bacteria</taxon>
        <taxon>Bacillati</taxon>
        <taxon>Bacillota</taxon>
        <taxon>Bacilli</taxon>
        <taxon>Lactobacillales</taxon>
        <taxon>Lactobacillaceae</taxon>
        <taxon>Apilactobacillus</taxon>
    </lineage>
</organism>
<keyword evidence="6" id="KW-1185">Reference proteome</keyword>
<dbReference type="InterPro" id="IPR001482">
    <property type="entry name" value="T2SS/T4SS_dom"/>
</dbReference>
<evidence type="ECO:0000256" key="3">
    <source>
        <dbReference type="ARBA" id="ARBA00022840"/>
    </source>
</evidence>
<accession>A0ABT0I1Q6</accession>
<evidence type="ECO:0000256" key="2">
    <source>
        <dbReference type="ARBA" id="ARBA00022741"/>
    </source>
</evidence>
<dbReference type="InterPro" id="IPR047667">
    <property type="entry name" value="ATPase_ComGA"/>
</dbReference>
<dbReference type="Gene3D" id="3.40.50.300">
    <property type="entry name" value="P-loop containing nucleotide triphosphate hydrolases"/>
    <property type="match status" value="1"/>
</dbReference>
<name>A0ABT0I1Q6_9LACO</name>